<name>U7QE39_9CYAN</name>
<evidence type="ECO:0000256" key="2">
    <source>
        <dbReference type="ARBA" id="ARBA00006402"/>
    </source>
</evidence>
<organism evidence="13 14">
    <name type="scientific">Lyngbya aestuarii BL J</name>
    <dbReference type="NCBI Taxonomy" id="1348334"/>
    <lineage>
        <taxon>Bacteria</taxon>
        <taxon>Bacillati</taxon>
        <taxon>Cyanobacteriota</taxon>
        <taxon>Cyanophyceae</taxon>
        <taxon>Oscillatoriophycideae</taxon>
        <taxon>Oscillatoriales</taxon>
        <taxon>Microcoleaceae</taxon>
        <taxon>Lyngbya</taxon>
    </lineage>
</organism>
<feature type="modified residue" description="4-aspartylphosphate" evidence="9">
    <location>
        <position position="57"/>
    </location>
</feature>
<sequence length="402" mass="45959">MEELLSILIVDDDEVDRMAVQRSLRKVGVKLKVTEAEDCKSAITLLKKNTFDCVFLDFRLPDRDGLDLVKQVRSLNIKVPLIVLTGQGDEQIAVDLMKAGASDYLSKSWVSPERLWQVLRNAVRVHQAEMEAELANKRLWESNELLRRKNRELERQRKQIERQNRKLAEASRLKSQFLATMSHELRTPMNAIMGFSQLLLRQYPDPLAPQQLDMVQRIFNNAQHLLTMLNEVLDFSKIEAGHFQLEPTEFNLAQFVELTTQELRSLAVEKQLTLDVNINLEEPMIINDQNSIRQILVNLISNAIKFTDSGGVWINVQEQANDQLMIAVKDTGVGIAPDHLQEIFEAFRQINQTNTRKHYGTGLGLAIVDSLVKLMHGKVTVDSQLGGGSIFQVEFPRYLKYN</sequence>
<dbReference type="OrthoDB" id="459598at2"/>
<proteinExistence type="inferred from homology"/>
<dbReference type="RefSeq" id="WP_023068294.1">
    <property type="nucleotide sequence ID" value="NZ_AUZM01000056.1"/>
</dbReference>
<protein>
    <recommendedName>
        <fullName evidence="8">Circadian input-output histidine kinase CikA</fullName>
        <ecNumber evidence="3">2.7.13.3</ecNumber>
    </recommendedName>
</protein>
<evidence type="ECO:0000256" key="7">
    <source>
        <dbReference type="ARBA" id="ARBA00023012"/>
    </source>
</evidence>
<dbReference type="FunFam" id="3.30.565.10:FF:000010">
    <property type="entry name" value="Sensor histidine kinase RcsC"/>
    <property type="match status" value="1"/>
</dbReference>
<reference evidence="13 14" key="1">
    <citation type="journal article" date="2013" name="Front. Microbiol.">
        <title>Comparative genomic analyses of the cyanobacterium, Lyngbya aestuarii BL J, a powerful hydrogen producer.</title>
        <authorList>
            <person name="Kothari A."/>
            <person name="Vaughn M."/>
            <person name="Garcia-Pichel F."/>
        </authorList>
    </citation>
    <scope>NUCLEOTIDE SEQUENCE [LARGE SCALE GENOMIC DNA]</scope>
    <source>
        <strain evidence="13 14">BL J</strain>
    </source>
</reference>
<dbReference type="InterPro" id="IPR036890">
    <property type="entry name" value="HATPase_C_sf"/>
</dbReference>
<dbReference type="InterPro" id="IPR001789">
    <property type="entry name" value="Sig_transdc_resp-reg_receiver"/>
</dbReference>
<evidence type="ECO:0000256" key="3">
    <source>
        <dbReference type="ARBA" id="ARBA00012438"/>
    </source>
</evidence>
<dbReference type="Proteomes" id="UP000017127">
    <property type="component" value="Unassembled WGS sequence"/>
</dbReference>
<dbReference type="CDD" id="cd16922">
    <property type="entry name" value="HATPase_EvgS-ArcB-TorS-like"/>
    <property type="match status" value="1"/>
</dbReference>
<dbReference type="Pfam" id="PF02518">
    <property type="entry name" value="HATPase_c"/>
    <property type="match status" value="1"/>
</dbReference>
<evidence type="ECO:0000256" key="9">
    <source>
        <dbReference type="PROSITE-ProRule" id="PRU00169"/>
    </source>
</evidence>
<dbReference type="InterPro" id="IPR004358">
    <property type="entry name" value="Sig_transdc_His_kin-like_C"/>
</dbReference>
<dbReference type="EMBL" id="AUZM01000056">
    <property type="protein sequence ID" value="ERT05472.1"/>
    <property type="molecule type" value="Genomic_DNA"/>
</dbReference>
<evidence type="ECO:0000313" key="14">
    <source>
        <dbReference type="Proteomes" id="UP000017127"/>
    </source>
</evidence>
<evidence type="ECO:0000256" key="5">
    <source>
        <dbReference type="ARBA" id="ARBA00022679"/>
    </source>
</evidence>
<dbReference type="GO" id="GO:0009927">
    <property type="term" value="F:histidine phosphotransfer kinase activity"/>
    <property type="evidence" value="ECO:0007669"/>
    <property type="project" value="TreeGrafter"/>
</dbReference>
<keyword evidence="6 13" id="KW-0418">Kinase</keyword>
<evidence type="ECO:0000259" key="11">
    <source>
        <dbReference type="PROSITE" id="PS50109"/>
    </source>
</evidence>
<accession>U7QE39</accession>
<comment type="catalytic activity">
    <reaction evidence="1">
        <text>ATP + protein L-histidine = ADP + protein N-phospho-L-histidine.</text>
        <dbReference type="EC" id="2.7.13.3"/>
    </reaction>
</comment>
<dbReference type="SUPFAM" id="SSF55874">
    <property type="entry name" value="ATPase domain of HSP90 chaperone/DNA topoisomerase II/histidine kinase"/>
    <property type="match status" value="1"/>
</dbReference>
<dbReference type="AlphaFoldDB" id="U7QE39"/>
<evidence type="ECO:0000313" key="13">
    <source>
        <dbReference type="EMBL" id="ERT05472.1"/>
    </source>
</evidence>
<evidence type="ECO:0000259" key="12">
    <source>
        <dbReference type="PROSITE" id="PS50110"/>
    </source>
</evidence>
<keyword evidence="5" id="KW-0808">Transferase</keyword>
<feature type="domain" description="Histidine kinase" evidence="11">
    <location>
        <begin position="180"/>
        <end position="399"/>
    </location>
</feature>
<dbReference type="Gene3D" id="3.40.50.2300">
    <property type="match status" value="1"/>
</dbReference>
<evidence type="ECO:0000256" key="10">
    <source>
        <dbReference type="SAM" id="Coils"/>
    </source>
</evidence>
<feature type="domain" description="Response regulatory" evidence="12">
    <location>
        <begin position="6"/>
        <end position="122"/>
    </location>
</feature>
<evidence type="ECO:0000256" key="8">
    <source>
        <dbReference type="ARBA" id="ARBA00074306"/>
    </source>
</evidence>
<feature type="coiled-coil region" evidence="10">
    <location>
        <begin position="136"/>
        <end position="173"/>
    </location>
</feature>
<dbReference type="InterPro" id="IPR011006">
    <property type="entry name" value="CheY-like_superfamily"/>
</dbReference>
<keyword evidence="7" id="KW-0902">Two-component regulatory system</keyword>
<dbReference type="PROSITE" id="PS50109">
    <property type="entry name" value="HIS_KIN"/>
    <property type="match status" value="1"/>
</dbReference>
<dbReference type="PATRIC" id="fig|1348334.3.peg.4426"/>
<dbReference type="InterPro" id="IPR003661">
    <property type="entry name" value="HisK_dim/P_dom"/>
</dbReference>
<dbReference type="SUPFAM" id="SSF47384">
    <property type="entry name" value="Homodimeric domain of signal transducing histidine kinase"/>
    <property type="match status" value="1"/>
</dbReference>
<dbReference type="PANTHER" id="PTHR43047">
    <property type="entry name" value="TWO-COMPONENT HISTIDINE PROTEIN KINASE"/>
    <property type="match status" value="1"/>
</dbReference>
<evidence type="ECO:0000256" key="1">
    <source>
        <dbReference type="ARBA" id="ARBA00000085"/>
    </source>
</evidence>
<gene>
    <name evidence="13" type="ORF">M595_4578</name>
</gene>
<dbReference type="PRINTS" id="PR00344">
    <property type="entry name" value="BCTRLSENSOR"/>
</dbReference>
<keyword evidence="10" id="KW-0175">Coiled coil</keyword>
<keyword evidence="4 9" id="KW-0597">Phosphoprotein</keyword>
<dbReference type="EC" id="2.7.13.3" evidence="3"/>
<dbReference type="Gene3D" id="1.10.287.130">
    <property type="match status" value="1"/>
</dbReference>
<keyword evidence="14" id="KW-1185">Reference proteome</keyword>
<dbReference type="InterPro" id="IPR005467">
    <property type="entry name" value="His_kinase_dom"/>
</dbReference>
<dbReference type="PROSITE" id="PS50110">
    <property type="entry name" value="RESPONSE_REGULATORY"/>
    <property type="match status" value="1"/>
</dbReference>
<dbReference type="Gene3D" id="3.30.565.10">
    <property type="entry name" value="Histidine kinase-like ATPase, C-terminal domain"/>
    <property type="match status" value="1"/>
</dbReference>
<comment type="caution">
    <text evidence="13">The sequence shown here is derived from an EMBL/GenBank/DDBJ whole genome shotgun (WGS) entry which is preliminary data.</text>
</comment>
<dbReference type="SMART" id="SM00448">
    <property type="entry name" value="REC"/>
    <property type="match status" value="1"/>
</dbReference>
<evidence type="ECO:0000256" key="4">
    <source>
        <dbReference type="ARBA" id="ARBA00022553"/>
    </source>
</evidence>
<dbReference type="InterPro" id="IPR036097">
    <property type="entry name" value="HisK_dim/P_sf"/>
</dbReference>
<dbReference type="CDD" id="cd00156">
    <property type="entry name" value="REC"/>
    <property type="match status" value="1"/>
</dbReference>
<dbReference type="GO" id="GO:0000155">
    <property type="term" value="F:phosphorelay sensor kinase activity"/>
    <property type="evidence" value="ECO:0007669"/>
    <property type="project" value="InterPro"/>
</dbReference>
<dbReference type="SMART" id="SM00387">
    <property type="entry name" value="HATPase_c"/>
    <property type="match status" value="1"/>
</dbReference>
<dbReference type="InterPro" id="IPR003594">
    <property type="entry name" value="HATPase_dom"/>
</dbReference>
<dbReference type="SMART" id="SM00388">
    <property type="entry name" value="HisKA"/>
    <property type="match status" value="1"/>
</dbReference>
<comment type="similarity">
    <text evidence="2">In the N-terminal section; belongs to the phytochrome family.</text>
</comment>
<dbReference type="GO" id="GO:0005886">
    <property type="term" value="C:plasma membrane"/>
    <property type="evidence" value="ECO:0007669"/>
    <property type="project" value="TreeGrafter"/>
</dbReference>
<dbReference type="SUPFAM" id="SSF52172">
    <property type="entry name" value="CheY-like"/>
    <property type="match status" value="1"/>
</dbReference>
<dbReference type="Pfam" id="PF00072">
    <property type="entry name" value="Response_reg"/>
    <property type="match status" value="1"/>
</dbReference>
<dbReference type="Pfam" id="PF00512">
    <property type="entry name" value="HisKA"/>
    <property type="match status" value="1"/>
</dbReference>
<evidence type="ECO:0000256" key="6">
    <source>
        <dbReference type="ARBA" id="ARBA00022777"/>
    </source>
</evidence>
<dbReference type="CDD" id="cd00082">
    <property type="entry name" value="HisKA"/>
    <property type="match status" value="1"/>
</dbReference>